<dbReference type="HOGENOM" id="CLU_1359882_0_0_6"/>
<evidence type="ECO:0000313" key="3">
    <source>
        <dbReference type="Proteomes" id="UP000009232"/>
    </source>
</evidence>
<protein>
    <recommendedName>
        <fullName evidence="4">Proline rich signal peptide protein</fullName>
    </recommendedName>
</protein>
<dbReference type="eggNOG" id="ENOG5031X9R">
    <property type="taxonomic scope" value="Bacteria"/>
</dbReference>
<dbReference type="KEGG" id="tcy:Thicy_1522"/>
<sequence>MVFTMHFWQNVKLSLLICFLVTVPLSASAMTPKGEITIIHLNESQQGGQLLLDAQGDILLSPGLMEAIDKGIKVYFRTQVEVRQQKSGLMAWHQPVITQIDYLTELSYSRFYQRYTLVNQRNGNVRHFQNINQALNTLTRLQSFPLLPMSQLHPGLDYQIRLKFSVDYWQLNAPLLTHALFNRDWRLASRWNHVPVQLGRI</sequence>
<evidence type="ECO:0000313" key="2">
    <source>
        <dbReference type="EMBL" id="AEG32280.1"/>
    </source>
</evidence>
<organism evidence="2 3">
    <name type="scientific">Thiomicrospira cyclica (strain DSM 14477 / JCM 11371 / ALM1)</name>
    <name type="common">Thioalkalimicrobium cyclicum</name>
    <dbReference type="NCBI Taxonomy" id="717773"/>
    <lineage>
        <taxon>Bacteria</taxon>
        <taxon>Pseudomonadati</taxon>
        <taxon>Pseudomonadota</taxon>
        <taxon>Gammaproteobacteria</taxon>
        <taxon>Thiotrichales</taxon>
        <taxon>Piscirickettsiaceae</taxon>
        <taxon>Thiomicrospira</taxon>
    </lineage>
</organism>
<dbReference type="STRING" id="717773.Thicy_1522"/>
<dbReference type="AlphaFoldDB" id="F6DAM4"/>
<dbReference type="InterPro" id="IPR025500">
    <property type="entry name" value="DUF4390"/>
</dbReference>
<dbReference type="Proteomes" id="UP000009232">
    <property type="component" value="Chromosome"/>
</dbReference>
<feature type="signal peptide" evidence="1">
    <location>
        <begin position="1"/>
        <end position="29"/>
    </location>
</feature>
<gene>
    <name evidence="2" type="ordered locus">Thicy_1522</name>
</gene>
<accession>F6DAM4</accession>
<dbReference type="Pfam" id="PF14334">
    <property type="entry name" value="DUF4390"/>
    <property type="match status" value="1"/>
</dbReference>
<keyword evidence="3" id="KW-1185">Reference proteome</keyword>
<keyword evidence="1" id="KW-0732">Signal</keyword>
<reference evidence="2 3" key="1">
    <citation type="submission" date="2011-05" db="EMBL/GenBank/DDBJ databases">
        <title>Complete sequence of Thioalkalimicrobium cyclicum ALM1.</title>
        <authorList>
            <consortium name="US DOE Joint Genome Institute"/>
            <person name="Lucas S."/>
            <person name="Han J."/>
            <person name="Lapidus A."/>
            <person name="Cheng J.-F."/>
            <person name="Goodwin L."/>
            <person name="Pitluck S."/>
            <person name="Peters L."/>
            <person name="Mikhailova N."/>
            <person name="Davenport K."/>
            <person name="Han C."/>
            <person name="Tapia R."/>
            <person name="Land M."/>
            <person name="Hauser L."/>
            <person name="Kyrpides N."/>
            <person name="Ivanova N."/>
            <person name="Pagani I."/>
            <person name="Kappler U."/>
            <person name="Woyke T."/>
        </authorList>
    </citation>
    <scope>NUCLEOTIDE SEQUENCE [LARGE SCALE GENOMIC DNA]</scope>
    <source>
        <strain evidence="3">DSM 14477 / JCM 11371 / ALM1</strain>
    </source>
</reference>
<proteinExistence type="predicted"/>
<name>F6DAM4_THICA</name>
<dbReference type="EMBL" id="CP002776">
    <property type="protein sequence ID" value="AEG32280.1"/>
    <property type="molecule type" value="Genomic_DNA"/>
</dbReference>
<evidence type="ECO:0008006" key="4">
    <source>
        <dbReference type="Google" id="ProtNLM"/>
    </source>
</evidence>
<feature type="chain" id="PRO_5003333042" description="Proline rich signal peptide protein" evidence="1">
    <location>
        <begin position="30"/>
        <end position="201"/>
    </location>
</feature>
<evidence type="ECO:0000256" key="1">
    <source>
        <dbReference type="SAM" id="SignalP"/>
    </source>
</evidence>